<evidence type="ECO:0000313" key="2">
    <source>
        <dbReference type="Proteomes" id="UP000199379"/>
    </source>
</evidence>
<dbReference type="GO" id="GO:0016853">
    <property type="term" value="F:isomerase activity"/>
    <property type="evidence" value="ECO:0007669"/>
    <property type="project" value="UniProtKB-KW"/>
</dbReference>
<dbReference type="EMBL" id="FNYD01000010">
    <property type="protein sequence ID" value="SEJ98508.1"/>
    <property type="molecule type" value="Genomic_DNA"/>
</dbReference>
<accession>A0A1H7D9V4</accession>
<gene>
    <name evidence="1" type="ORF">SAMN05444007_11098</name>
</gene>
<dbReference type="AlphaFoldDB" id="A0A1H7D9V4"/>
<dbReference type="PIRSF" id="PIRSF015736">
    <property type="entry name" value="MI"/>
    <property type="match status" value="1"/>
</dbReference>
<sequence>MTQSRGQARFGILVPFTNTNLEPDMALLRPDGVSLHFARVAGYDQDEIPDAEQMHGLGASDLDEPLRLLQAVRPDVILYGCTSATLTHGFAFDRDLAGRIKAASGAETVTAAGALVHALEVLGLHQIGFASPYVSTINDLAIAFLSETGIKTVARSETGKVLDNYGQGELDPQAVFELGLAADHPEAQAVVLSCTDMRSVETIARLERALGKPVISSNQAMMFQAMQLAGIGEALSGYGELLSAERS</sequence>
<keyword evidence="2" id="KW-1185">Reference proteome</keyword>
<dbReference type="Pfam" id="PF17645">
    <property type="entry name" value="Amdase"/>
    <property type="match status" value="1"/>
</dbReference>
<name>A0A1H7D9V4_9RHOB</name>
<proteinExistence type="predicted"/>
<dbReference type="STRING" id="1227549.SAMN05444007_11098"/>
<dbReference type="RefSeq" id="WP_092369617.1">
    <property type="nucleotide sequence ID" value="NZ_BMGV01000010.1"/>
</dbReference>
<dbReference type="Gene3D" id="3.40.50.12500">
    <property type="match status" value="1"/>
</dbReference>
<dbReference type="InterPro" id="IPR053714">
    <property type="entry name" value="Iso_Racemase_Enz_sf"/>
</dbReference>
<dbReference type="PANTHER" id="PTHR40267:SF1">
    <property type="entry name" value="BLR3294 PROTEIN"/>
    <property type="match status" value="1"/>
</dbReference>
<evidence type="ECO:0000313" key="1">
    <source>
        <dbReference type="EMBL" id="SEJ98508.1"/>
    </source>
</evidence>
<dbReference type="InterPro" id="IPR026286">
    <property type="entry name" value="MaiA/AMDase"/>
</dbReference>
<keyword evidence="1" id="KW-0413">Isomerase</keyword>
<organism evidence="1 2">
    <name type="scientific">Cribrihabitans marinus</name>
    <dbReference type="NCBI Taxonomy" id="1227549"/>
    <lineage>
        <taxon>Bacteria</taxon>
        <taxon>Pseudomonadati</taxon>
        <taxon>Pseudomonadota</taxon>
        <taxon>Alphaproteobacteria</taxon>
        <taxon>Rhodobacterales</taxon>
        <taxon>Paracoccaceae</taxon>
        <taxon>Cribrihabitans</taxon>
    </lineage>
</organism>
<protein>
    <submittedName>
        <fullName evidence="1">Maleate isomerase/arylmalonate decarboxylase</fullName>
    </submittedName>
</protein>
<dbReference type="Proteomes" id="UP000199379">
    <property type="component" value="Unassembled WGS sequence"/>
</dbReference>
<reference evidence="1 2" key="1">
    <citation type="submission" date="2016-10" db="EMBL/GenBank/DDBJ databases">
        <authorList>
            <person name="de Groot N.N."/>
        </authorList>
    </citation>
    <scope>NUCLEOTIDE SEQUENCE [LARGE SCALE GENOMIC DNA]</scope>
    <source>
        <strain evidence="1 2">DSM 29340</strain>
    </source>
</reference>
<dbReference type="PANTHER" id="PTHR40267">
    <property type="entry name" value="BLR3294 PROTEIN"/>
    <property type="match status" value="1"/>
</dbReference>
<dbReference type="OrthoDB" id="9816064at2"/>